<dbReference type="RefSeq" id="YP_010804979.1">
    <property type="nucleotide sequence ID" value="NC_077095.1"/>
</dbReference>
<keyword evidence="3" id="KW-1185">Reference proteome</keyword>
<evidence type="ECO:0000313" key="3">
    <source>
        <dbReference type="Proteomes" id="UP001162095"/>
    </source>
</evidence>
<reference evidence="2" key="2">
    <citation type="journal article" date="2021" name="NPJ Biofilms Microbiomes">
        <title>Diversity and infectivity of the RNA virome among different cryptic species of an agriculturally important insect vector: whitefly Bemisia tabaci.</title>
        <authorList>
            <person name="Huang H.J."/>
            <person name="Ye Z.X."/>
            <person name="Wang X."/>
            <person name="Yan X.T."/>
            <person name="Zhang Y."/>
            <person name="He Y.J."/>
            <person name="Qi Y.H."/>
            <person name="Zhang X.D."/>
            <person name="Zhuo J.C."/>
            <person name="Lu G."/>
            <person name="Lu J.B."/>
            <person name="Mao Q.Z."/>
            <person name="Sun Z.T."/>
            <person name="Yan F."/>
            <person name="Chen J.P."/>
            <person name="Zhang C.X."/>
            <person name="Li J.M."/>
        </authorList>
    </citation>
    <scope>NUCLEOTIDE SEQUENCE</scope>
    <source>
        <strain evidence="2">CAU-Q1</strain>
    </source>
</reference>
<evidence type="ECO:0000313" key="2">
    <source>
        <dbReference type="EMBL" id="QWC36465.1"/>
    </source>
</evidence>
<accession>A0A8E8KRV1</accession>
<feature type="region of interest" description="Disordered" evidence="1">
    <location>
        <begin position="1"/>
        <end position="34"/>
    </location>
</feature>
<dbReference type="Proteomes" id="UP001162095">
    <property type="component" value="Segment"/>
</dbReference>
<feature type="region of interest" description="Disordered" evidence="1">
    <location>
        <begin position="101"/>
        <end position="127"/>
    </location>
</feature>
<sequence>MTNQTKIPLPVVQAGKKRRSPPSPGSVGGSKRAFVPTGYPASSIIDTRKKSTLEHLAVMLDAQMATISVLNNQISQISQRSFDRGNPNSIISRLERIEQKMATPNQDRSRSTMRARSASVHRIYPKK</sequence>
<evidence type="ECO:0000256" key="1">
    <source>
        <dbReference type="SAM" id="MobiDB-lite"/>
    </source>
</evidence>
<reference evidence="2" key="1">
    <citation type="submission" date="2020-11" db="EMBL/GenBank/DDBJ databases">
        <authorList>
            <person name="Huang H.-J."/>
            <person name="Li J.-M."/>
        </authorList>
    </citation>
    <scope>NUCLEOTIDE SEQUENCE</scope>
    <source>
        <strain evidence="2">CAU-Q1</strain>
    </source>
</reference>
<dbReference type="EMBL" id="MW256667">
    <property type="protein sequence ID" value="QWC36465.1"/>
    <property type="molecule type" value="Viral_cRNA"/>
</dbReference>
<dbReference type="GeneID" id="80543821"/>
<name>A0A8E8KRV1_9MONO</name>
<protein>
    <submittedName>
        <fullName evidence="2">ORF5</fullName>
    </submittedName>
</protein>
<organism evidence="2 3">
    <name type="scientific">Bemisia tabaci arlivirus 2</name>
    <dbReference type="NCBI Taxonomy" id="2840018"/>
    <lineage>
        <taxon>Viruses</taxon>
        <taxon>Riboviria</taxon>
        <taxon>Orthornavirae</taxon>
        <taxon>Negarnaviricota</taxon>
        <taxon>Haploviricotina</taxon>
        <taxon>Monjiviricetes</taxon>
        <taxon>Mononegavirales</taxon>
        <taxon>Lispiviridae</taxon>
        <taxon>Aleybvirus</taxon>
        <taxon>Aleybvirus fuyangense</taxon>
    </lineage>
</organism>
<proteinExistence type="predicted"/>
<dbReference type="KEGG" id="vg:80543821"/>